<comment type="caution">
    <text evidence="1">The sequence shown here is derived from an EMBL/GenBank/DDBJ whole genome shotgun (WGS) entry which is preliminary data.</text>
</comment>
<name>A0A9P6BYK9_9AGAR</name>
<gene>
    <name evidence="1" type="ORF">P691DRAFT_765030</name>
</gene>
<protein>
    <submittedName>
        <fullName evidence="1">Uncharacterized protein</fullName>
    </submittedName>
</protein>
<dbReference type="EMBL" id="MU151596">
    <property type="protein sequence ID" value="KAF9442615.1"/>
    <property type="molecule type" value="Genomic_DNA"/>
</dbReference>
<keyword evidence="2" id="KW-1185">Reference proteome</keyword>
<organism evidence="1 2">
    <name type="scientific">Macrolepiota fuliginosa MF-IS2</name>
    <dbReference type="NCBI Taxonomy" id="1400762"/>
    <lineage>
        <taxon>Eukaryota</taxon>
        <taxon>Fungi</taxon>
        <taxon>Dikarya</taxon>
        <taxon>Basidiomycota</taxon>
        <taxon>Agaricomycotina</taxon>
        <taxon>Agaricomycetes</taxon>
        <taxon>Agaricomycetidae</taxon>
        <taxon>Agaricales</taxon>
        <taxon>Agaricineae</taxon>
        <taxon>Agaricaceae</taxon>
        <taxon>Macrolepiota</taxon>
    </lineage>
</organism>
<reference evidence="1" key="1">
    <citation type="submission" date="2020-11" db="EMBL/GenBank/DDBJ databases">
        <authorList>
            <consortium name="DOE Joint Genome Institute"/>
            <person name="Ahrendt S."/>
            <person name="Riley R."/>
            <person name="Andreopoulos W."/>
            <person name="Labutti K."/>
            <person name="Pangilinan J."/>
            <person name="Ruiz-Duenas F.J."/>
            <person name="Barrasa J.M."/>
            <person name="Sanchez-Garcia M."/>
            <person name="Camarero S."/>
            <person name="Miyauchi S."/>
            <person name="Serrano A."/>
            <person name="Linde D."/>
            <person name="Babiker R."/>
            <person name="Drula E."/>
            <person name="Ayuso-Fernandez I."/>
            <person name="Pacheco R."/>
            <person name="Padilla G."/>
            <person name="Ferreira P."/>
            <person name="Barriuso J."/>
            <person name="Kellner H."/>
            <person name="Castanera R."/>
            <person name="Alfaro M."/>
            <person name="Ramirez L."/>
            <person name="Pisabarro A.G."/>
            <person name="Kuo A."/>
            <person name="Tritt A."/>
            <person name="Lipzen A."/>
            <person name="He G."/>
            <person name="Yan M."/>
            <person name="Ng V."/>
            <person name="Cullen D."/>
            <person name="Martin F."/>
            <person name="Rosso M.-N."/>
            <person name="Henrissat B."/>
            <person name="Hibbett D."/>
            <person name="Martinez A.T."/>
            <person name="Grigoriev I.V."/>
        </authorList>
    </citation>
    <scope>NUCLEOTIDE SEQUENCE</scope>
    <source>
        <strain evidence="1">MF-IS2</strain>
    </source>
</reference>
<dbReference type="AlphaFoldDB" id="A0A9P6BYK9"/>
<evidence type="ECO:0000313" key="1">
    <source>
        <dbReference type="EMBL" id="KAF9442615.1"/>
    </source>
</evidence>
<sequence length="147" mass="16514">MTGEDLSAGAFKKFDVCDSLMDPRYLPVAGVERLVYGMLTRRDHMMIESLNWESVSDYAPARNQYDVWMIVAQPHPADFYSRSSGQQHNSHFITLAIERASTLILARRDHQKYEQRGINAGLADGAEACIIEEVISIPVFASGNTVY</sequence>
<dbReference type="Proteomes" id="UP000807342">
    <property type="component" value="Unassembled WGS sequence"/>
</dbReference>
<accession>A0A9P6BYK9</accession>
<evidence type="ECO:0000313" key="2">
    <source>
        <dbReference type="Proteomes" id="UP000807342"/>
    </source>
</evidence>
<proteinExistence type="predicted"/>